<keyword evidence="4" id="KW-1185">Reference proteome</keyword>
<keyword evidence="1" id="KW-0112">Calmodulin-binding</keyword>
<keyword evidence="3" id="KW-0418">Kinase</keyword>
<reference evidence="3 4" key="1">
    <citation type="submission" date="2019-09" db="EMBL/GenBank/DDBJ databases">
        <title>Bird 10,000 Genomes (B10K) Project - Family phase.</title>
        <authorList>
            <person name="Zhang G."/>
        </authorList>
    </citation>
    <scope>NUCLEOTIDE SEQUENCE [LARGE SCALE GENOMIC DNA]</scope>
    <source>
        <strain evidence="3">B10K-DU-002-82</strain>
    </source>
</reference>
<dbReference type="EMBL" id="VYZQ01003744">
    <property type="protein sequence ID" value="NXS15456.1"/>
    <property type="molecule type" value="Genomic_DNA"/>
</dbReference>
<protein>
    <recommendedName>
        <fullName evidence="1">Phosphorylase b kinase regulatory subunit</fullName>
    </recommendedName>
</protein>
<dbReference type="Proteomes" id="UP000537747">
    <property type="component" value="Unassembled WGS sequence"/>
</dbReference>
<dbReference type="GO" id="GO:0016301">
    <property type="term" value="F:kinase activity"/>
    <property type="evidence" value="ECO:0007669"/>
    <property type="project" value="UniProtKB-KW"/>
</dbReference>
<dbReference type="InterPro" id="IPR008734">
    <property type="entry name" value="PHK_A/B_su"/>
</dbReference>
<dbReference type="PANTHER" id="PTHR10749:SF5">
    <property type="entry name" value="PHOSPHORYLASE B KINASE REGULATORY SUBUNIT ALPHA, LIVER ISOFORM"/>
    <property type="match status" value="1"/>
</dbReference>
<keyword evidence="1 2" id="KW-0472">Membrane</keyword>
<keyword evidence="1" id="KW-0636">Prenylation</keyword>
<keyword evidence="1" id="KW-1003">Cell membrane</keyword>
<dbReference type="OrthoDB" id="5971574at2759"/>
<organism evidence="3 4">
    <name type="scientific">Mystacornis crossleyi</name>
    <dbReference type="NCBI Taxonomy" id="98133"/>
    <lineage>
        <taxon>Eukaryota</taxon>
        <taxon>Metazoa</taxon>
        <taxon>Chordata</taxon>
        <taxon>Craniata</taxon>
        <taxon>Vertebrata</taxon>
        <taxon>Euteleostomi</taxon>
        <taxon>Archelosauria</taxon>
        <taxon>Archosauria</taxon>
        <taxon>Dinosauria</taxon>
        <taxon>Saurischia</taxon>
        <taxon>Theropoda</taxon>
        <taxon>Coelurosauria</taxon>
        <taxon>Aves</taxon>
        <taxon>Neognathae</taxon>
        <taxon>Neoaves</taxon>
        <taxon>Telluraves</taxon>
        <taxon>Australaves</taxon>
        <taxon>Passeriformes</taxon>
        <taxon>Sylvioidea</taxon>
        <taxon>Timaliidae</taxon>
        <taxon>Mystacornis</taxon>
    </lineage>
</organism>
<keyword evidence="1" id="KW-0449">Lipoprotein</keyword>
<comment type="similarity">
    <text evidence="1">Belongs to the phosphorylase b kinase regulatory chain family.</text>
</comment>
<evidence type="ECO:0000313" key="4">
    <source>
        <dbReference type="Proteomes" id="UP000537747"/>
    </source>
</evidence>
<dbReference type="AlphaFoldDB" id="A0A7L2S3I9"/>
<feature type="non-terminal residue" evidence="3">
    <location>
        <position position="144"/>
    </location>
</feature>
<keyword evidence="2" id="KW-1133">Transmembrane helix</keyword>
<feature type="transmembrane region" description="Helical" evidence="2">
    <location>
        <begin position="73"/>
        <end position="95"/>
    </location>
</feature>
<keyword evidence="2" id="KW-0812">Transmembrane</keyword>
<keyword evidence="1" id="KW-0119">Carbohydrate metabolism</keyword>
<keyword evidence="3" id="KW-0808">Transferase</keyword>
<sequence>QVQEYREALEGILIREKNGLVLMPELYAVPPEKLKEEIKHRLSCLCSPLIDCAALFQSMYGRQVSNGLGFGPGFLFGLLGYFLFPHLCCYLTVLAESNQIKNLLQDRGINVQSIADIHPLRVQPARILSNLYTMLGKYFNMESS</sequence>
<dbReference type="GO" id="GO:0005964">
    <property type="term" value="C:phosphorylase kinase complex"/>
    <property type="evidence" value="ECO:0007669"/>
    <property type="project" value="TreeGrafter"/>
</dbReference>
<comment type="caution">
    <text evidence="3">The sequence shown here is derived from an EMBL/GenBank/DDBJ whole genome shotgun (WGS) entry which is preliminary data.</text>
</comment>
<accession>A0A7L2S3I9</accession>
<keyword evidence="1" id="KW-0321">Glycogen metabolism</keyword>
<proteinExistence type="inferred from homology"/>
<dbReference type="PANTHER" id="PTHR10749">
    <property type="entry name" value="PHOSPHORYLASE B KINASE REGULATORY SUBUNIT"/>
    <property type="match status" value="1"/>
</dbReference>
<evidence type="ECO:0000313" key="3">
    <source>
        <dbReference type="EMBL" id="NXS15456.1"/>
    </source>
</evidence>
<feature type="non-terminal residue" evidence="3">
    <location>
        <position position="1"/>
    </location>
</feature>
<dbReference type="GO" id="GO:0005516">
    <property type="term" value="F:calmodulin binding"/>
    <property type="evidence" value="ECO:0007669"/>
    <property type="project" value="UniProtKB-KW"/>
</dbReference>
<dbReference type="GO" id="GO:0005886">
    <property type="term" value="C:plasma membrane"/>
    <property type="evidence" value="ECO:0007669"/>
    <property type="project" value="UniProtKB-SubCell"/>
</dbReference>
<comment type="function">
    <text evidence="1">Phosphorylase b kinase catalyzes the phosphorylation of serine in certain substrates, including troponin I.</text>
</comment>
<dbReference type="UniPathway" id="UPA00163"/>
<comment type="subcellular location">
    <subcellularLocation>
        <location evidence="1">Cell membrane</location>
        <topology evidence="1">Lipid-anchor</topology>
        <orientation evidence="1">Cytoplasmic side</orientation>
    </subcellularLocation>
</comment>
<gene>
    <name evidence="3" type="primary">Phka2</name>
    <name evidence="3" type="ORF">MYSCRO_R01827</name>
</gene>
<name>A0A7L2S3I9_9PASS</name>
<comment type="pathway">
    <text evidence="1">Glycan biosynthesis; glycogen metabolism.</text>
</comment>
<evidence type="ECO:0000256" key="2">
    <source>
        <dbReference type="SAM" id="Phobius"/>
    </source>
</evidence>
<evidence type="ECO:0000256" key="1">
    <source>
        <dbReference type="RuleBase" id="RU364123"/>
    </source>
</evidence>
<dbReference type="GO" id="GO:0005977">
    <property type="term" value="P:glycogen metabolic process"/>
    <property type="evidence" value="ECO:0007669"/>
    <property type="project" value="UniProtKB-UniPathway"/>
</dbReference>